<name>A0A9Q6ACG9_9BACI</name>
<comment type="caution">
    <text evidence="1">The sequence shown here is derived from an EMBL/GenBank/DDBJ whole genome shotgun (WGS) entry which is preliminary data.</text>
</comment>
<dbReference type="RefSeq" id="WP_101859727.1">
    <property type="nucleotide sequence ID" value="NZ_JALAPT010000001.1"/>
</dbReference>
<evidence type="ECO:0000313" key="2">
    <source>
        <dbReference type="Proteomes" id="UP000234803"/>
    </source>
</evidence>
<proteinExistence type="predicted"/>
<dbReference type="AlphaFoldDB" id="A0A9Q6ACG9"/>
<reference evidence="1 2" key="1">
    <citation type="submission" date="2017-12" db="EMBL/GenBank/DDBJ databases">
        <title>Comparative Functional Genomics of Dry Heat Resistant strains isolated from the Viking Spacecraft.</title>
        <authorList>
            <person name="Seuylemezian A."/>
            <person name="Cooper K."/>
            <person name="Vaishampayan P."/>
        </authorList>
    </citation>
    <scope>NUCLEOTIDE SEQUENCE [LARGE SCALE GENOMIC DNA]</scope>
    <source>
        <strain evidence="1 2">V48-19</strain>
    </source>
</reference>
<gene>
    <name evidence="1" type="ORF">CUU63_01090</name>
</gene>
<dbReference type="EMBL" id="PGUV01000001">
    <property type="protein sequence ID" value="PLS09933.1"/>
    <property type="molecule type" value="Genomic_DNA"/>
</dbReference>
<evidence type="ECO:0008006" key="3">
    <source>
        <dbReference type="Google" id="ProtNLM"/>
    </source>
</evidence>
<evidence type="ECO:0000313" key="1">
    <source>
        <dbReference type="EMBL" id="PLS09933.1"/>
    </source>
</evidence>
<protein>
    <recommendedName>
        <fullName evidence="3">Immunity protein WapI</fullName>
    </recommendedName>
</protein>
<sequence>MHELKFRDLNVEVNEEDTVLLSMTESEIIVLTIKEIDYGAKYINHIVLYCNTDGRFLNSYSIQTNEQVINVQKVDDSFLFLIDKEYEDSVRDVEPNIYLWNPLEGFHQSFYAGRYINSMMIDQNKSLWVGYDETGIFSCVDQEISTRGINKFVLKNGKYELYSHGVSSYVIDQYYSTFVSEDAIYLYYRSMGEDYLQKLNLLGETLERVEVEIECSSCIKNGSSIYLFSRDDDSYTIEKVFKTNDMQSYVEQEISNENNGESLCFTQVASYKDKVAGIDHNNKLFLLNNQSL</sequence>
<dbReference type="Proteomes" id="UP000234803">
    <property type="component" value="Unassembled WGS sequence"/>
</dbReference>
<accession>A0A9Q6ACG9</accession>
<organism evidence="1 2">
    <name type="scientific">Bacillus halotolerans</name>
    <dbReference type="NCBI Taxonomy" id="260554"/>
    <lineage>
        <taxon>Bacteria</taxon>
        <taxon>Bacillati</taxon>
        <taxon>Bacillota</taxon>
        <taxon>Bacilli</taxon>
        <taxon>Bacillales</taxon>
        <taxon>Bacillaceae</taxon>
        <taxon>Bacillus</taxon>
    </lineage>
</organism>